<gene>
    <name evidence="1" type="ORF">M975_4161</name>
</gene>
<organism evidence="1 2">
    <name type="scientific">Buttiauxella brennerae ATCC 51605</name>
    <dbReference type="NCBI Taxonomy" id="1354251"/>
    <lineage>
        <taxon>Bacteria</taxon>
        <taxon>Pseudomonadati</taxon>
        <taxon>Pseudomonadota</taxon>
        <taxon>Gammaproteobacteria</taxon>
        <taxon>Enterobacterales</taxon>
        <taxon>Enterobacteriaceae</taxon>
        <taxon>Buttiauxella</taxon>
    </lineage>
</organism>
<dbReference type="PROSITE" id="PS51257">
    <property type="entry name" value="PROKAR_LIPOPROTEIN"/>
    <property type="match status" value="1"/>
</dbReference>
<dbReference type="PATRIC" id="fig|1354251.4.peg.4272"/>
<sequence length="148" mass="16547">MQVSCRLNYSVSKLQGNIVLKKFVLIFTFVIVGCANPADETVEALNTLEFQPGTMSPATNSSPDELKSLHSTNQQVIANLTTEIKAARVDHLRSVDVFDNRYGIDNVFQALTRLEEFDELNNIYLKDNNKDGLVKINKALKPITEKTS</sequence>
<protein>
    <recommendedName>
        <fullName evidence="3">Lipoprotein</fullName>
    </recommendedName>
</protein>
<dbReference type="AlphaFoldDB" id="A0A1B7IEB6"/>
<evidence type="ECO:0008006" key="3">
    <source>
        <dbReference type="Google" id="ProtNLM"/>
    </source>
</evidence>
<keyword evidence="2" id="KW-1185">Reference proteome</keyword>
<evidence type="ECO:0000313" key="1">
    <source>
        <dbReference type="EMBL" id="OAT27610.1"/>
    </source>
</evidence>
<comment type="caution">
    <text evidence="1">The sequence shown here is derived from an EMBL/GenBank/DDBJ whole genome shotgun (WGS) entry which is preliminary data.</text>
</comment>
<dbReference type="EMBL" id="LXER01000040">
    <property type="protein sequence ID" value="OAT27610.1"/>
    <property type="molecule type" value="Genomic_DNA"/>
</dbReference>
<name>A0A1B7IEB6_9ENTR</name>
<dbReference type="Proteomes" id="UP000078410">
    <property type="component" value="Unassembled WGS sequence"/>
</dbReference>
<proteinExistence type="predicted"/>
<accession>A0A1B7IEB6</accession>
<reference evidence="1 2" key="1">
    <citation type="submission" date="2016-04" db="EMBL/GenBank/DDBJ databases">
        <title>ATOL: Assembling a taxonomically balanced genome-scale reconstruction of the evolutionary history of the Enterobacteriaceae.</title>
        <authorList>
            <person name="Plunkett G.III."/>
            <person name="Neeno-Eckwall E.C."/>
            <person name="Glasner J.D."/>
            <person name="Perna N.T."/>
        </authorList>
    </citation>
    <scope>NUCLEOTIDE SEQUENCE [LARGE SCALE GENOMIC DNA]</scope>
    <source>
        <strain evidence="1 2">ATCC 51605</strain>
    </source>
</reference>
<evidence type="ECO:0000313" key="2">
    <source>
        <dbReference type="Proteomes" id="UP000078410"/>
    </source>
</evidence>